<keyword evidence="5" id="KW-1185">Reference proteome</keyword>
<name>A0A1H5U676_9BACT</name>
<reference evidence="4 5" key="1">
    <citation type="submission" date="2016-10" db="EMBL/GenBank/DDBJ databases">
        <authorList>
            <person name="de Groot N.N."/>
        </authorList>
    </citation>
    <scope>NUCLEOTIDE SEQUENCE [LARGE SCALE GENOMIC DNA]</scope>
    <source>
        <strain evidence="4 5">DSM 22489</strain>
    </source>
</reference>
<sequence length="574" mass="61690">MGPRYLLKAITTAAVMALAMVLAAQQPYPPSAEHPTPAWFVDVATKAGITVRNVNGDAENKKYIVEATGSGVAILDYDRDGWMDIFLVNGQELHPEQRRGEAPTSHLFHNNHDGTFTDVTSKAGLVSTAWGQGACVGDYDNDGFDDIYVTDYGKNRLFHNEGNGTFKEVAEQAGAAGTGKEWGTGCAFIDYDRDGKLDIFVANYLHFDLAKTPAPGSEAGCTWKGAPVMCGPRGLPHAPNILYHNEGGGKFKDVSAAAGIEKTEGHYCFSVTTLDYNEDGWPDIYVACDSTPAILYRNNKNGTFTDVAADAGAAFNEDGREQAGMGSTAADYNGDGHLDLFKTNFSDDTATLYKANGDATFTDETTEAGLGINLDALGWGAMFADVDNDGWPDLLVANGHVYPEVDSARLGATFKEPRFLYWNAGNGKFKDLSKSSGPGMTEPLSGRGLAVADLWNDGRLSAVVNNLSDRPMLLVNEARNSNHWLGVRLVGTVSNRDGIGARVVVHLATRDLVDEVRSGSSYNSSSDLRLHFGLGHQEAIKGIDVRWPNGEHEAFKAAGVDRFVELVEGKGAKP</sequence>
<evidence type="ECO:0000313" key="4">
    <source>
        <dbReference type="EMBL" id="SEF70615.1"/>
    </source>
</evidence>
<accession>A0A1H5U676</accession>
<evidence type="ECO:0000313" key="5">
    <source>
        <dbReference type="Proteomes" id="UP000236728"/>
    </source>
</evidence>
<evidence type="ECO:0000256" key="2">
    <source>
        <dbReference type="SAM" id="SignalP"/>
    </source>
</evidence>
<dbReference type="SUPFAM" id="SSF69318">
    <property type="entry name" value="Integrin alpha N-terminal domain"/>
    <property type="match status" value="1"/>
</dbReference>
<protein>
    <submittedName>
        <fullName evidence="4">Repeat domain-containing protein</fullName>
    </submittedName>
</protein>
<proteinExistence type="predicted"/>
<feature type="signal peptide" evidence="2">
    <location>
        <begin position="1"/>
        <end position="24"/>
    </location>
</feature>
<organism evidence="4 5">
    <name type="scientific">Bryocella elongata</name>
    <dbReference type="NCBI Taxonomy" id="863522"/>
    <lineage>
        <taxon>Bacteria</taxon>
        <taxon>Pseudomonadati</taxon>
        <taxon>Acidobacteriota</taxon>
        <taxon>Terriglobia</taxon>
        <taxon>Terriglobales</taxon>
        <taxon>Acidobacteriaceae</taxon>
        <taxon>Bryocella</taxon>
    </lineage>
</organism>
<evidence type="ECO:0000259" key="3">
    <source>
        <dbReference type="Pfam" id="PF07593"/>
    </source>
</evidence>
<dbReference type="Proteomes" id="UP000236728">
    <property type="component" value="Unassembled WGS sequence"/>
</dbReference>
<dbReference type="InterPro" id="IPR028994">
    <property type="entry name" value="Integrin_alpha_N"/>
</dbReference>
<feature type="chain" id="PRO_5009285796" evidence="2">
    <location>
        <begin position="25"/>
        <end position="574"/>
    </location>
</feature>
<dbReference type="EMBL" id="FNVA01000001">
    <property type="protein sequence ID" value="SEF70615.1"/>
    <property type="molecule type" value="Genomic_DNA"/>
</dbReference>
<dbReference type="AlphaFoldDB" id="A0A1H5U676"/>
<dbReference type="Gene3D" id="2.130.10.130">
    <property type="entry name" value="Integrin alpha, N-terminal"/>
    <property type="match status" value="3"/>
</dbReference>
<dbReference type="PANTHER" id="PTHR16026:SF0">
    <property type="entry name" value="CARTILAGE ACIDIC PROTEIN 1"/>
    <property type="match status" value="1"/>
</dbReference>
<dbReference type="Pfam" id="PF13517">
    <property type="entry name" value="FG-GAP_3"/>
    <property type="match status" value="2"/>
</dbReference>
<dbReference type="PANTHER" id="PTHR16026">
    <property type="entry name" value="CARTILAGE ACIDIC PROTEIN 1"/>
    <property type="match status" value="1"/>
</dbReference>
<dbReference type="RefSeq" id="WP_235011344.1">
    <property type="nucleotide sequence ID" value="NZ_FNVA01000001.1"/>
</dbReference>
<feature type="domain" description="ASPIC/UnbV" evidence="3">
    <location>
        <begin position="498"/>
        <end position="563"/>
    </location>
</feature>
<evidence type="ECO:0000256" key="1">
    <source>
        <dbReference type="ARBA" id="ARBA00022729"/>
    </source>
</evidence>
<dbReference type="InterPro" id="IPR027039">
    <property type="entry name" value="Crtac1"/>
</dbReference>
<keyword evidence="1 2" id="KW-0732">Signal</keyword>
<dbReference type="Pfam" id="PF07593">
    <property type="entry name" value="UnbV_ASPIC"/>
    <property type="match status" value="1"/>
</dbReference>
<dbReference type="InterPro" id="IPR011519">
    <property type="entry name" value="UnbV_ASPIC"/>
</dbReference>
<gene>
    <name evidence="4" type="ORF">SAMN05421819_0887</name>
</gene>
<dbReference type="InterPro" id="IPR013517">
    <property type="entry name" value="FG-GAP"/>
</dbReference>